<dbReference type="GO" id="GO:0000723">
    <property type="term" value="P:telomere maintenance"/>
    <property type="evidence" value="ECO:0007669"/>
    <property type="project" value="TreeGrafter"/>
</dbReference>
<evidence type="ECO:0000259" key="16">
    <source>
        <dbReference type="PROSITE" id="PS51189"/>
    </source>
</evidence>
<comment type="subcellular location">
    <subcellularLocation>
        <location evidence="1">Nucleus</location>
        <location evidence="1">Nucleolus</location>
    </subcellularLocation>
</comment>
<dbReference type="CDD" id="cd05172">
    <property type="entry name" value="PIKKc_DNA-PK"/>
    <property type="match status" value="1"/>
</dbReference>
<organism evidence="18 19">
    <name type="scientific">Macrostomum lignano</name>
    <dbReference type="NCBI Taxonomy" id="282301"/>
    <lineage>
        <taxon>Eukaryota</taxon>
        <taxon>Metazoa</taxon>
        <taxon>Spiralia</taxon>
        <taxon>Lophotrochozoa</taxon>
        <taxon>Platyhelminthes</taxon>
        <taxon>Rhabditophora</taxon>
        <taxon>Macrostomorpha</taxon>
        <taxon>Macrostomida</taxon>
        <taxon>Macrostomidae</taxon>
        <taxon>Macrostomum</taxon>
    </lineage>
</organism>
<evidence type="ECO:0000256" key="1">
    <source>
        <dbReference type="ARBA" id="ARBA00004604"/>
    </source>
</evidence>
<dbReference type="InterPro" id="IPR000403">
    <property type="entry name" value="PI3/4_kinase_cat_dom"/>
</dbReference>
<feature type="domain" description="FAT" evidence="16">
    <location>
        <begin position="3386"/>
        <end position="3815"/>
    </location>
</feature>
<evidence type="ECO:0000256" key="2">
    <source>
        <dbReference type="ARBA" id="ARBA00011031"/>
    </source>
</evidence>
<dbReference type="GO" id="GO:0006303">
    <property type="term" value="P:double-strand break repair via nonhomologous end joining"/>
    <property type="evidence" value="ECO:0007669"/>
    <property type="project" value="InterPro"/>
</dbReference>
<dbReference type="SMART" id="SM01344">
    <property type="entry name" value="NUC194"/>
    <property type="match status" value="1"/>
</dbReference>
<dbReference type="InterPro" id="IPR018936">
    <property type="entry name" value="PI3/4_kinase_CS"/>
</dbReference>
<feature type="compositionally biased region" description="Basic and acidic residues" evidence="14">
    <location>
        <begin position="2948"/>
        <end position="2957"/>
    </location>
</feature>
<feature type="region of interest" description="Disordered" evidence="14">
    <location>
        <begin position="2768"/>
        <end position="2788"/>
    </location>
</feature>
<dbReference type="EC" id="2.7.11.1" evidence="3"/>
<feature type="region of interest" description="Disordered" evidence="14">
    <location>
        <begin position="2898"/>
        <end position="2959"/>
    </location>
</feature>
<dbReference type="GO" id="GO:0005730">
    <property type="term" value="C:nucleolus"/>
    <property type="evidence" value="ECO:0007669"/>
    <property type="project" value="UniProtKB-SubCell"/>
</dbReference>
<dbReference type="Proteomes" id="UP000215902">
    <property type="component" value="Unassembled WGS sequence"/>
</dbReference>
<evidence type="ECO:0000313" key="19">
    <source>
        <dbReference type="Proteomes" id="UP000215902"/>
    </source>
</evidence>
<keyword evidence="19" id="KW-1185">Reference proteome</keyword>
<dbReference type="Gene3D" id="1.10.1070.11">
    <property type="entry name" value="Phosphatidylinositol 3-/4-kinase, catalytic domain"/>
    <property type="match status" value="1"/>
</dbReference>
<evidence type="ECO:0000313" key="18">
    <source>
        <dbReference type="EMBL" id="PAA89816.1"/>
    </source>
</evidence>
<dbReference type="Pfam" id="PF02259">
    <property type="entry name" value="FAT"/>
    <property type="match status" value="1"/>
</dbReference>
<dbReference type="PROSITE" id="PS51189">
    <property type="entry name" value="FAT"/>
    <property type="match status" value="1"/>
</dbReference>
<dbReference type="InterPro" id="IPR012582">
    <property type="entry name" value="DNAPKcs_CC3"/>
</dbReference>
<dbReference type="InterPro" id="IPR011009">
    <property type="entry name" value="Kinase-like_dom_sf"/>
</dbReference>
<dbReference type="PANTHER" id="PTHR11139:SF68">
    <property type="entry name" value="DNA-DEPENDENT PROTEIN KINASE CATALYTIC SUBUNIT"/>
    <property type="match status" value="1"/>
</dbReference>
<keyword evidence="13" id="KW-0539">Nucleus</keyword>
<evidence type="ECO:0000256" key="9">
    <source>
        <dbReference type="ARBA" id="ARBA00022763"/>
    </source>
</evidence>
<dbReference type="InterPro" id="IPR045581">
    <property type="entry name" value="DNAPKcs_CC5"/>
</dbReference>
<dbReference type="OrthoDB" id="431717at2759"/>
<feature type="domain" description="PI3K/PI4K catalytic" evidence="15">
    <location>
        <begin position="4008"/>
        <end position="4329"/>
    </location>
</feature>
<keyword evidence="12" id="KW-0234">DNA repair</keyword>
<keyword evidence="7" id="KW-0808">Transferase</keyword>
<dbReference type="SUPFAM" id="SSF56112">
    <property type="entry name" value="Protein kinase-like (PK-like)"/>
    <property type="match status" value="1"/>
</dbReference>
<comment type="similarity">
    <text evidence="2">Belongs to the PI3/PI4-kinase family.</text>
</comment>
<dbReference type="InterPro" id="IPR037706">
    <property type="entry name" value="DNA-PK_dom"/>
</dbReference>
<dbReference type="Gene3D" id="3.30.1010.10">
    <property type="entry name" value="Phosphatidylinositol 3-kinase Catalytic Subunit, Chain A, domain 4"/>
    <property type="match status" value="1"/>
</dbReference>
<dbReference type="Pfam" id="PF20502">
    <property type="entry name" value="DNAPKcs_CC1-2"/>
    <property type="match status" value="1"/>
</dbReference>
<dbReference type="Pfam" id="PF19704">
    <property type="entry name" value="DNAPKcs_CC5"/>
    <property type="match status" value="3"/>
</dbReference>
<dbReference type="SMART" id="SM01343">
    <property type="entry name" value="FATC"/>
    <property type="match status" value="1"/>
</dbReference>
<dbReference type="InterPro" id="IPR046804">
    <property type="entry name" value="DNA-PKcs_N"/>
</dbReference>
<keyword evidence="5" id="KW-0723">Serine/threonine-protein kinase</keyword>
<name>A0A267GUY4_9PLAT</name>
<dbReference type="PROSITE" id="PS51190">
    <property type="entry name" value="FATC"/>
    <property type="match status" value="1"/>
</dbReference>
<dbReference type="InterPro" id="IPR011989">
    <property type="entry name" value="ARM-like"/>
</dbReference>
<keyword evidence="6" id="KW-0597">Phosphoprotein</keyword>
<dbReference type="InterPro" id="IPR016024">
    <property type="entry name" value="ARM-type_fold"/>
</dbReference>
<dbReference type="SMART" id="SM00146">
    <property type="entry name" value="PI3Kc"/>
    <property type="match status" value="1"/>
</dbReference>
<keyword evidence="10" id="KW-0418">Kinase</keyword>
<dbReference type="InterPro" id="IPR003152">
    <property type="entry name" value="FATC_dom"/>
</dbReference>
<evidence type="ECO:0000256" key="13">
    <source>
        <dbReference type="ARBA" id="ARBA00023242"/>
    </source>
</evidence>
<evidence type="ECO:0000256" key="11">
    <source>
        <dbReference type="ARBA" id="ARBA00022840"/>
    </source>
</evidence>
<evidence type="ECO:0000256" key="10">
    <source>
        <dbReference type="ARBA" id="ARBA00022777"/>
    </source>
</evidence>
<dbReference type="Gene3D" id="1.25.10.10">
    <property type="entry name" value="Leucine-rich Repeat Variant"/>
    <property type="match status" value="1"/>
</dbReference>
<dbReference type="InterPro" id="IPR050517">
    <property type="entry name" value="DDR_Repair_Kinase"/>
</dbReference>
<keyword evidence="8" id="KW-0547">Nucleotide-binding</keyword>
<evidence type="ECO:0000256" key="14">
    <source>
        <dbReference type="SAM" id="MobiDB-lite"/>
    </source>
</evidence>
<evidence type="ECO:0000259" key="17">
    <source>
        <dbReference type="PROSITE" id="PS51190"/>
    </source>
</evidence>
<dbReference type="PROSITE" id="PS00915">
    <property type="entry name" value="PI3_4_KINASE_1"/>
    <property type="match status" value="1"/>
</dbReference>
<evidence type="ECO:0000256" key="12">
    <source>
        <dbReference type="ARBA" id="ARBA00023204"/>
    </source>
</evidence>
<gene>
    <name evidence="18" type="ORF">BOX15_Mlig030113g1</name>
</gene>
<feature type="region of interest" description="Disordered" evidence="14">
    <location>
        <begin position="3129"/>
        <end position="3181"/>
    </location>
</feature>
<feature type="compositionally biased region" description="Low complexity" evidence="14">
    <location>
        <begin position="2900"/>
        <end position="2920"/>
    </location>
</feature>
<dbReference type="STRING" id="282301.A0A267GUY4"/>
<proteinExistence type="inferred from homology"/>
<evidence type="ECO:0000256" key="3">
    <source>
        <dbReference type="ARBA" id="ARBA00012513"/>
    </source>
</evidence>
<feature type="compositionally biased region" description="Polar residues" evidence="14">
    <location>
        <begin position="2926"/>
        <end position="2935"/>
    </location>
</feature>
<evidence type="ECO:0000256" key="8">
    <source>
        <dbReference type="ARBA" id="ARBA00022741"/>
    </source>
</evidence>
<feature type="compositionally biased region" description="Low complexity" evidence="14">
    <location>
        <begin position="496"/>
        <end position="510"/>
    </location>
</feature>
<dbReference type="SUPFAM" id="SSF48371">
    <property type="entry name" value="ARM repeat"/>
    <property type="match status" value="3"/>
</dbReference>
<evidence type="ECO:0000259" key="15">
    <source>
        <dbReference type="PROSITE" id="PS50290"/>
    </source>
</evidence>
<sequence length="4430" mass="484403">MSSDDIRFVIDKFLKDPELKESKALFNVIFNEFASSNENFKHNKYLAILFDEPEGLVYRLQSKEVSEDAKKDGLDFLTKLIAQSPALLATSLPKVKCLAESLLFSSISSAKVRIASLNCLSICFKHAVGSSVDGNQLNVGQLCERLRLEVGQRQTSEGVTQGLYRALGSICKHYPEEFQPVAVKISVNVVKSLVQKIKSDHTKVQFAVIASLFEFLSNYFCHFSLEEPDLKQVYHLAVKVIAGKNYQRYEAPKQALLLFANHCPVFSAFLADNYEVLFEQFFRWSTHHNRDLMHVGMLAFDAFVKSVSTAATSAASAESATPAQKKLFLFFLQQFRQILDSDGSSWKTVSVAVRGFGYFAEAAKKLLAPPDMRQVYADVVQRAEDLFTAESDSSDERLSNLPSFVESLSNLALHLDELTGVFLSLLARLSVTVCHMYPRVSERMGRVGLRAVAHALHRLRSRRPGLAKAFAAQVVYQSLVRTCSHEHPVYQSDTEAGSSPGSASDSAADPVQGDASNSVRKISYKDYLRLWLCLFSLEKEKKLCDYVGMSAAEARSISGGIFDAFLSSVLAIIERLDLSACRLSDLEPPVTAASEASSSSATTDEDSAAPITDTLQGMVASTPKDIVIFVNLVDFVEELLQHHRAGPIAKWFYPLCQALIEKSAENPLISGFYKLLATFVTRARDAGYFNDQPVPVVMEIADTNTMESDNQDSQTDNDEEGQSVVAMENRIQCCAMLGSFAASLSARCGQLRGDLLAASLRFLLSLPASLLAVDRPDDALAAVRRGLRLGRFWPPLLEAALAALERWTAAASSAGLSDRVAPVLAGLLAVLLSDGGSGAGLTDAEAEAQRGGADRRSLARQSVARALRSIEARRARAKNYAAGGGAELGLAEMQKRVLLFLGSAQSSFKYQLAEIASDKAATADLAAWSPGGRLLYFDLPFADSKPRLYLDPLLSRCVALATESSSRQSKVAAAECLHSIVLLMTGRCAFASTSGNDREQLLTLWRRLLPALLPLAADEDPVVKQLFQPLLMQLVHWFSRSREFEGPYTALLLDSLFDRLTASSGDASVRDLAAQSLREFLTWSVRQQMPSSGADSTASFYSRNVKSIVKRVCLLALHPASSKRLGAALAFNAVYAQFREEDSLVNAFAFELLHCFMRSIQLADADDASLGTVEQCNLALDHLERIMVERAATLKVESQGRRTPLGSKWTSATLEVAVRWLVGQCGQPESACRAAAMRLLVNDGSPTDRRSRVRGGLARCLLTSSPEKRQQTAASPRQFFQALLKQFKANYFYDRWERFQPHQNQQQHPLGPLRALLACLECHLWSLGGGLLDPQQLLGCGGGSRLCQRLSDFFNETDPSLDPGRLALSASVSASSAYSNSISEIRASAVTIRCQLIVRTAALLQLLAGKQPDCLKDLLQGKENSNGLWTALARATLRPQLLGFDAQDPSLMAKLLDCLSTAWHAVARNLAPVGSSYRSSIVSAIAAELELAGQSVTVQRLLPQSGLASDPPSVAGAVRLARGVRALRDCGLLADSTADEKRQILDRCCQLAESAQTTQQHPVLPQLIDAALTYALNDSALLQPLVTLLTEHSAGLDLLNSYKPCLTAYFSANCQSLLTILAASPLLKAATAPATAAATIARLPALAAILESLAASVKRTALSKQGCADDTPKQLASQILAKWTLVQQLWDYGNDDCRFSVLGILTNLLAVDAELVKSNDQVFVLFVGVLNSRVNFDLIVNGLALLGYMCRNPSTERAERLSSQLKLLCSETVLMRCSNQLGINSHAYCQYVRAFRGLLLAQETSEHPLLLEILSILVCKERQHALEAEFQQCLNRLLLRIPIQRCRDFVTWPWRLFRGDSGGGGFTGFHREQLVSRVLAPLLTQCHGSVLLDFVATDDCLEYCLTCLLNAQQSLAGFNESETEEILLLARGCCRVLSCFYMACGLTELALPRLCDAFKRFYSRQPAAQKDPDRSLSNWVSVQCYDLVTQSFPRCRESARQMQCEAYNLLVHCIKAASDKERSYLPPFTENAAKRKFIFDNIVPTDVDYQLPLQVEQSASRKQYLVSVRPAASSASDSSASEAGPTDDLSWLNPSSSSTSAVAAGTNSLQFAASQFLADSSLSSDVSQFDRLVTADLSNTSDSASLATASLSLSTSSSFAINQRRSRKNRFHNQTLTATRRNLIVLESDSVNDHPCMATMVALLRHMKAFKLIPQLPEGVKPTQMPKWMQNMLQKVSNSSTDSHPNVRIFLMKLLINCQDIFQPYAHFWLRPMCQFALSDRNGGQGFHTLLVDIVYFFVAWSGTAIPEDDLGDRDLVERLLDKLTGLCYDKERRIFKNNWRLLDALIRSWRSRVHCVPYKRIFDLLQQTEEYTAAAAGLQLYNAYLSNALPYFNEQQGVNVGGVDSPQILAALVRLLNHSRKEVYSPCAGVTGLCLRQMVTAQSVVPAFYKQVAEQLGKMLTARPDAGLHALAQVSRCCPRLACIEFRQRLLFQLPHLTGDSLADCLVCLAAAATAAAVDSDNCRWPNAAVELKERGFFDSLKRLFALSSGGSASVSAESRVPQNSLALCERLLLLLQQQERLADAEQAAIKQQRVWLLAAVGEMCLASTGAGAGSVAALTLPQARRQAYQILATWYPTHPNLCAPALLAGLTDSAESNRAWLLEFWSRNSGLPSEASARWFALLSRCHGNNTADEDSNRDEEFSASTGAVLPAFCSAVQLDACSSTPDFRRPMFDRPLADCPFRECRIDADWRRRHGGLMTPLFLETQQQQQQQKASDVEPGTLRQLQDGDGATAAVAMGTDASMLPLRATAVGPGMFEATQLHPSAATAGLLADSQDLSVSTSLLFRSSGGGGGGAGLEVSAAGGLAGYHTALGSDANPQMAGQAAQLHRLRRRMFLQQQQQQQAASSSSGAAASSSSDGPPATQGSSSSYSAFAQAGVERHRRQAREAAEAAAKREHRVTLRRRYRVGDLPDVQMEQGALVTTLAGLAQKDRMFGRLLCAQLSQSMVDWAASALSEDDVADMCRRLAAAWLGVLIPTSPFDGKRRNGLSAVTAATNDPALIGCALDSLCAVASSACGDGGVGVVDVGAIIRPSDYGLVAAAASAAHLPTLGALALELLYAWQGRPGVQQQSRDEPGRHRGRAAKATTEQLPTAAKRRRMEAGSQESNDDNSADVGTGHADRHEEAYWLALARLYRDMGEPDQQLGALRRCRSRHNGQEGVDNNDDEERFNALDWCLSGDVQLALATFDRLFRQADESGTESASAAADSATAVNNACQLARLDCLTRLADWSRLSGVSKKLLLTPADGEEGSGLADRLWSRVGVQNVCKNALSSYMLSSTRLVCDKPESAIGSDSESAEFMDFLRCTTDNDSVRTQFESEHAELLASVLIKTGKYHNAMAYVDSALDRVLNNVSSVPALQRQFHLSNMASVHRLTELRESLTLLTGDRRRQDVVSSTADLLAKWRQRRPDFIRDACDSWERTVAVRLLCANKMLLVDGLDDLAAGKRRFNAFAGEQLLLLAEAACLQSQPAVALIHLGRARKYCTQTSATSTRGSSPTSVAWRAACAKAWTTAALSLDTDRNFDAMSVAEKVAKVRRQLISPSPTWEELLAAGLCDRASAALLRIQLASSPPSTGQANMRAEAEAFDKSALSNLQSAASKADGVGFADVGSSSLQCHLELIRFCDSCLLEAAPNQQPQQFRAALRAQAVDSVTSAMRCGSQEASIRFPRLLCLLGESADDEASQNPADESLSSRFSRQMASVPVWLSLPWLPQLVSLLDKPDQGGSAVLPLLESVCDIYPAALVYPFRLARANYRFETGDSGARQAAERLWQRLRRLPLVEEFIAQMGEVCLPACTALDWLSSAKRSIGQTERLRELHAEAIDQLFFDPDGPQAGSHGRLRREFAARHRREFLAALPTADRLVGIRSEAELQRAVGKLWKRVRDERDSSSVATARLADFSTWLAEFAATEHGDAYLEVPGQYQCRDSLTASLAKPQPELHTRIAGFGDTVRVMSSLRRPHRLTIRGNDQRDRPYLVKAGEDLRQDQRIQQALGLFNSLLQRDIQCRLRRLSLVTYQVVPLSPDLGILEWLERTQPYKDFLVHQMSAAEQRSHSKQSLDYCKFVSNDHCKLYTLSDQQVVQRNFQPLLDCVPDCLLARGLRQLSSSWEAYYAMRDTLVRSHAAMCGAHWLLSVGDRHMSNYMLCLDSGKMIGIDFGYAFGTAITFLPTPELVPFRLTRQICGAMGPLPPSQGAFVRCLGHCLAALRRERELVLSVLQVFINDVSADWKQLAGMLTAAHRESSAAWDTSEHRAGSKSASASSAAAGGSGSIASFSCPERWFSTEKLQVVRQKLSGAHPCQTLKSELLLDRHRGKPYTSGMLAVIDRRRISVGGGDAAERLVPMQQAELLVDMATDPALLARTYGGWQPDL</sequence>
<accession>A0A267GUY4</accession>
<feature type="region of interest" description="Disordered" evidence="14">
    <location>
        <begin position="490"/>
        <end position="514"/>
    </location>
</feature>
<dbReference type="Pfam" id="PF00454">
    <property type="entry name" value="PI3_PI4_kinase"/>
    <property type="match status" value="1"/>
</dbReference>
<dbReference type="Pfam" id="PF08163">
    <property type="entry name" value="DNAPKcs_CC3"/>
    <property type="match status" value="1"/>
</dbReference>
<dbReference type="InterPro" id="IPR003151">
    <property type="entry name" value="PIK-rel_kinase_FAT"/>
</dbReference>
<dbReference type="GO" id="GO:0004677">
    <property type="term" value="F:DNA-dependent protein kinase activity"/>
    <property type="evidence" value="ECO:0007669"/>
    <property type="project" value="InterPro"/>
</dbReference>
<dbReference type="Pfam" id="PF20500">
    <property type="entry name" value="DNA-PKcs_N"/>
    <property type="match status" value="1"/>
</dbReference>
<keyword evidence="11" id="KW-0067">ATP-binding</keyword>
<reference evidence="18 19" key="1">
    <citation type="submission" date="2017-06" db="EMBL/GenBank/DDBJ databases">
        <title>A platform for efficient transgenesis in Macrostomum lignano, a flatworm model organism for stem cell research.</title>
        <authorList>
            <person name="Berezikov E."/>
        </authorList>
    </citation>
    <scope>NUCLEOTIDE SEQUENCE [LARGE SCALE GENOMIC DNA]</scope>
    <source>
        <strain evidence="18">DV1</strain>
        <tissue evidence="18">Whole organism</tissue>
    </source>
</reference>
<comment type="caution">
    <text evidence="18">The sequence shown here is derived from an EMBL/GenBank/DDBJ whole genome shotgun (WGS) entry which is preliminary data.</text>
</comment>
<dbReference type="PROSITE" id="PS50290">
    <property type="entry name" value="PI3_4_KINASE_3"/>
    <property type="match status" value="1"/>
</dbReference>
<dbReference type="InterPro" id="IPR014009">
    <property type="entry name" value="PIK_FAT"/>
</dbReference>
<keyword evidence="9" id="KW-0227">DNA damage</keyword>
<feature type="domain" description="FATC" evidence="17">
    <location>
        <begin position="4398"/>
        <end position="4430"/>
    </location>
</feature>
<dbReference type="GO" id="GO:0005524">
    <property type="term" value="F:ATP binding"/>
    <property type="evidence" value="ECO:0007669"/>
    <property type="project" value="UniProtKB-KW"/>
</dbReference>
<evidence type="ECO:0000256" key="4">
    <source>
        <dbReference type="ARBA" id="ARBA00018077"/>
    </source>
</evidence>
<evidence type="ECO:0000256" key="5">
    <source>
        <dbReference type="ARBA" id="ARBA00022527"/>
    </source>
</evidence>
<protein>
    <recommendedName>
        <fullName evidence="4">DNA-dependent protein kinase catalytic subunit</fullName>
        <ecNumber evidence="3">2.7.11.1</ecNumber>
    </recommendedName>
</protein>
<dbReference type="PANTHER" id="PTHR11139">
    <property type="entry name" value="ATAXIA TELANGIECTASIA MUTATED ATM -RELATED"/>
    <property type="match status" value="1"/>
</dbReference>
<evidence type="ECO:0000256" key="6">
    <source>
        <dbReference type="ARBA" id="ARBA00022553"/>
    </source>
</evidence>
<dbReference type="InterPro" id="IPR036940">
    <property type="entry name" value="PI3/4_kinase_cat_sf"/>
</dbReference>
<evidence type="ECO:0000256" key="7">
    <source>
        <dbReference type="ARBA" id="ARBA00022679"/>
    </source>
</evidence>
<dbReference type="InterPro" id="IPR046803">
    <property type="entry name" value="DNAPKcs_CC1-2"/>
</dbReference>
<dbReference type="EMBL" id="NIVC01000137">
    <property type="protein sequence ID" value="PAA89816.1"/>
    <property type="molecule type" value="Genomic_DNA"/>
</dbReference>